<dbReference type="InterPro" id="IPR018979">
    <property type="entry name" value="FERM_N"/>
</dbReference>
<evidence type="ECO:0000256" key="3">
    <source>
        <dbReference type="SAM" id="Phobius"/>
    </source>
</evidence>
<sequence length="377" mass="42353">MFKSRGDIVYKCTVRLLEDTEILECEFHPSYKGKFLLEHVCQQLNLTETDYFGLRYVDAGGQRHWLHMAKLILKQVKVELGDYDPNIHVGNYVTEMRLLLRQTDTIEARIQDHRGNQLYLGINHSGILTFQGSRKTHHFKWSEVHKINFEGRMFIVHLNYPEKKHTVGFKCPNGPACRHVWCCAIEQMLFFTLPSSSDACVYSGGGLFSWGTKFNSLPRSTHSAPLEESGADETCNGACLLSGPAVDIALACTDHLRTVQEEVKPPAIPSEYSLRDSFEHSSSESGVTSGGLVPGGSTEPGWRPAGGAGWRALSAVRAFAACFLVVWLALALLALLLFETELSGLHALRRAPELVALRRHYYTPLKHYFKRKVVDLF</sequence>
<keyword evidence="2" id="KW-0965">Cell junction</keyword>
<dbReference type="SMART" id="SM01196">
    <property type="entry name" value="FERM_C"/>
    <property type="match status" value="1"/>
</dbReference>
<evidence type="ECO:0000313" key="5">
    <source>
        <dbReference type="EMBL" id="KAH9628388.1"/>
    </source>
</evidence>
<keyword evidence="3" id="KW-1133">Transmembrane helix</keyword>
<dbReference type="InterPro" id="IPR029071">
    <property type="entry name" value="Ubiquitin-like_domsf"/>
</dbReference>
<feature type="transmembrane region" description="Helical" evidence="3">
    <location>
        <begin position="318"/>
        <end position="338"/>
    </location>
</feature>
<comment type="subcellular location">
    <subcellularLocation>
        <location evidence="1">Cell junction</location>
    </subcellularLocation>
</comment>
<keyword evidence="3" id="KW-0472">Membrane</keyword>
<dbReference type="Gene3D" id="2.30.29.30">
    <property type="entry name" value="Pleckstrin-homology domain (PH domain)/Phosphotyrosine-binding domain (PTB)"/>
    <property type="match status" value="1"/>
</dbReference>
<dbReference type="EMBL" id="JACEFF010000914">
    <property type="protein sequence ID" value="KAH9628388.1"/>
    <property type="molecule type" value="Genomic_DNA"/>
</dbReference>
<dbReference type="GO" id="GO:0071944">
    <property type="term" value="C:cell periphery"/>
    <property type="evidence" value="ECO:0007669"/>
    <property type="project" value="UniProtKB-ARBA"/>
</dbReference>
<dbReference type="GO" id="GO:0005856">
    <property type="term" value="C:cytoskeleton"/>
    <property type="evidence" value="ECO:0007669"/>
    <property type="project" value="TreeGrafter"/>
</dbReference>
<feature type="domain" description="FERM C-terminal PH-like" evidence="4">
    <location>
        <begin position="112"/>
        <end position="199"/>
    </location>
</feature>
<dbReference type="GO" id="GO:0070161">
    <property type="term" value="C:anchoring junction"/>
    <property type="evidence" value="ECO:0007669"/>
    <property type="project" value="UniProtKB-SubCell"/>
</dbReference>
<dbReference type="Pfam" id="PF09380">
    <property type="entry name" value="FERM_C"/>
    <property type="match status" value="1"/>
</dbReference>
<accession>A0A922M1U2</accession>
<reference evidence="5" key="1">
    <citation type="journal article" date="2021" name="G3 (Bethesda)">
        <title>Genome and transcriptome analysis of the beet armyworm Spodoptera exigua reveals targets for pest control. .</title>
        <authorList>
            <person name="Simon S."/>
            <person name="Breeschoten T."/>
            <person name="Jansen H.J."/>
            <person name="Dirks R.P."/>
            <person name="Schranz M.E."/>
            <person name="Ros V.I.D."/>
        </authorList>
    </citation>
    <scope>NUCLEOTIDE SEQUENCE</scope>
    <source>
        <strain evidence="5">TB_SE_WUR_2020</strain>
    </source>
</reference>
<dbReference type="InterPro" id="IPR018980">
    <property type="entry name" value="FERM_PH-like_C"/>
</dbReference>
<gene>
    <name evidence="5" type="ORF">HF086_015918</name>
</gene>
<protein>
    <recommendedName>
        <fullName evidence="4">FERM C-terminal PH-like domain-containing protein</fullName>
    </recommendedName>
</protein>
<dbReference type="Pfam" id="PF09379">
    <property type="entry name" value="FERM_N"/>
    <property type="match status" value="1"/>
</dbReference>
<comment type="caution">
    <text evidence="5">The sequence shown here is derived from an EMBL/GenBank/DDBJ whole genome shotgun (WGS) entry which is preliminary data.</text>
</comment>
<dbReference type="SUPFAM" id="SSF54236">
    <property type="entry name" value="Ubiquitin-like"/>
    <property type="match status" value="1"/>
</dbReference>
<dbReference type="PANTHER" id="PTHR23280">
    <property type="entry name" value="4.1 G PROTEIN"/>
    <property type="match status" value="1"/>
</dbReference>
<dbReference type="GO" id="GO:0031032">
    <property type="term" value="P:actomyosin structure organization"/>
    <property type="evidence" value="ECO:0007669"/>
    <property type="project" value="TreeGrafter"/>
</dbReference>
<keyword evidence="3" id="KW-0812">Transmembrane</keyword>
<evidence type="ECO:0000259" key="4">
    <source>
        <dbReference type="SMART" id="SM01196"/>
    </source>
</evidence>
<dbReference type="AlphaFoldDB" id="A0A922M1U2"/>
<evidence type="ECO:0000313" key="6">
    <source>
        <dbReference type="Proteomes" id="UP000814243"/>
    </source>
</evidence>
<dbReference type="GO" id="GO:0048699">
    <property type="term" value="P:generation of neurons"/>
    <property type="evidence" value="ECO:0007669"/>
    <property type="project" value="UniProtKB-ARBA"/>
</dbReference>
<organism evidence="5 6">
    <name type="scientific">Spodoptera exigua</name>
    <name type="common">Beet armyworm</name>
    <name type="synonym">Noctua fulgens</name>
    <dbReference type="NCBI Taxonomy" id="7107"/>
    <lineage>
        <taxon>Eukaryota</taxon>
        <taxon>Metazoa</taxon>
        <taxon>Ecdysozoa</taxon>
        <taxon>Arthropoda</taxon>
        <taxon>Hexapoda</taxon>
        <taxon>Insecta</taxon>
        <taxon>Pterygota</taxon>
        <taxon>Neoptera</taxon>
        <taxon>Endopterygota</taxon>
        <taxon>Lepidoptera</taxon>
        <taxon>Glossata</taxon>
        <taxon>Ditrysia</taxon>
        <taxon>Noctuoidea</taxon>
        <taxon>Noctuidae</taxon>
        <taxon>Amphipyrinae</taxon>
        <taxon>Spodoptera</taxon>
    </lineage>
</organism>
<name>A0A922M1U2_SPOEX</name>
<proteinExistence type="predicted"/>
<dbReference type="PANTHER" id="PTHR23280:SF32">
    <property type="entry name" value="FI22325P1"/>
    <property type="match status" value="1"/>
</dbReference>
<evidence type="ECO:0000256" key="2">
    <source>
        <dbReference type="ARBA" id="ARBA00022949"/>
    </source>
</evidence>
<dbReference type="InterPro" id="IPR011993">
    <property type="entry name" value="PH-like_dom_sf"/>
</dbReference>
<dbReference type="Gene3D" id="3.10.20.90">
    <property type="entry name" value="Phosphatidylinositol 3-kinase Catalytic Subunit, Chain A, domain 1"/>
    <property type="match status" value="1"/>
</dbReference>
<evidence type="ECO:0000256" key="1">
    <source>
        <dbReference type="ARBA" id="ARBA00004282"/>
    </source>
</evidence>
<dbReference type="Proteomes" id="UP000814243">
    <property type="component" value="Unassembled WGS sequence"/>
</dbReference>
<dbReference type="SUPFAM" id="SSF50729">
    <property type="entry name" value="PH domain-like"/>
    <property type="match status" value="1"/>
</dbReference>